<accession>A0AAE0FWH1</accession>
<feature type="chain" id="PRO_5042222734" evidence="2">
    <location>
        <begin position="29"/>
        <end position="439"/>
    </location>
</feature>
<reference evidence="3 4" key="1">
    <citation type="journal article" date="2015" name="Genome Biol. Evol.">
        <title>Comparative Genomics of a Bacterivorous Green Alga Reveals Evolutionary Causalities and Consequences of Phago-Mixotrophic Mode of Nutrition.</title>
        <authorList>
            <person name="Burns J.A."/>
            <person name="Paasch A."/>
            <person name="Narechania A."/>
            <person name="Kim E."/>
        </authorList>
    </citation>
    <scope>NUCLEOTIDE SEQUENCE [LARGE SCALE GENOMIC DNA]</scope>
    <source>
        <strain evidence="3 4">PLY_AMNH</strain>
    </source>
</reference>
<gene>
    <name evidence="3" type="ORF">CYMTET_24256</name>
</gene>
<keyword evidence="2" id="KW-0732">Signal</keyword>
<evidence type="ECO:0000256" key="2">
    <source>
        <dbReference type="SAM" id="SignalP"/>
    </source>
</evidence>
<feature type="region of interest" description="Disordered" evidence="1">
    <location>
        <begin position="374"/>
        <end position="425"/>
    </location>
</feature>
<evidence type="ECO:0000313" key="4">
    <source>
        <dbReference type="Proteomes" id="UP001190700"/>
    </source>
</evidence>
<dbReference type="AlphaFoldDB" id="A0AAE0FWH1"/>
<feature type="compositionally biased region" description="Low complexity" evidence="1">
    <location>
        <begin position="378"/>
        <end position="405"/>
    </location>
</feature>
<keyword evidence="4" id="KW-1185">Reference proteome</keyword>
<comment type="caution">
    <text evidence="3">The sequence shown here is derived from an EMBL/GenBank/DDBJ whole genome shotgun (WGS) entry which is preliminary data.</text>
</comment>
<dbReference type="EMBL" id="LGRX02012574">
    <property type="protein sequence ID" value="KAK3267175.1"/>
    <property type="molecule type" value="Genomic_DNA"/>
</dbReference>
<proteinExistence type="predicted"/>
<organism evidence="3 4">
    <name type="scientific">Cymbomonas tetramitiformis</name>
    <dbReference type="NCBI Taxonomy" id="36881"/>
    <lineage>
        <taxon>Eukaryota</taxon>
        <taxon>Viridiplantae</taxon>
        <taxon>Chlorophyta</taxon>
        <taxon>Pyramimonadophyceae</taxon>
        <taxon>Pyramimonadales</taxon>
        <taxon>Pyramimonadaceae</taxon>
        <taxon>Cymbomonas</taxon>
    </lineage>
</organism>
<protein>
    <submittedName>
        <fullName evidence="3">Uncharacterized protein</fullName>
    </submittedName>
</protein>
<sequence length="439" mass="48497">MGIRPGPGFVGAMSFYGIVLALAQHATASWAGVCSTFDLDDVFQCPSLAWLYRSLRNCDVAFSPRHYPYAPQRTTSHQAFRFMVVHTRAKRSLTRDSDIDASLRLTDAVRNTPTARSPAVTNPDPTSNTDADVATRKYLQQQSKLVDEVYKGRLHRTWAKGIREDILGDKKHYFSGTTDAGLLSDVVVQLRTEFESAGLDLVSFDLDDPQALVVSKVNALLYDVLGLIVEKHSNAHVWLAGAHAALGYPANVDPQPILAREQRLVRDNKAADWTPTEATRKLSLYSRLDPVFYAAVKVRYPMVADLASVSLVALRSLVVEIYQAWAQTDVGKAFLAKPAGGGTSALLTSSEHQALLDKINELTALVQQRYEAAPPVVPRQQDPPQRQHGQRRQQQQRGQSQRGFRMGVQSPPAVGYDRDEQRAKPLCTRCKKTGFGSGV</sequence>
<evidence type="ECO:0000256" key="1">
    <source>
        <dbReference type="SAM" id="MobiDB-lite"/>
    </source>
</evidence>
<feature type="signal peptide" evidence="2">
    <location>
        <begin position="1"/>
        <end position="28"/>
    </location>
</feature>
<name>A0AAE0FWH1_9CHLO</name>
<dbReference type="Proteomes" id="UP001190700">
    <property type="component" value="Unassembled WGS sequence"/>
</dbReference>
<evidence type="ECO:0000313" key="3">
    <source>
        <dbReference type="EMBL" id="KAK3267175.1"/>
    </source>
</evidence>